<name>A0A1R4JFP3_9ACTN</name>
<dbReference type="STRING" id="1255658.FM114_07250"/>
<protein>
    <submittedName>
        <fullName evidence="1">Uncharacterized protein</fullName>
    </submittedName>
</protein>
<keyword evidence="2" id="KW-1185">Reference proteome</keyword>
<evidence type="ECO:0000313" key="2">
    <source>
        <dbReference type="Proteomes" id="UP000188342"/>
    </source>
</evidence>
<gene>
    <name evidence="1" type="ORF">FM114_07250</name>
</gene>
<sequence>MIDSASLVALCEQHWYDAALSMLTQRIAAGDDDPAILEAHRLALVAQRVLALDAEDFDELATTVEEYAWADRLSASGFPHGPRDPHRGALGSLVALYELMLEVLNLRAERGEPQSLVVTAHLIGEYLCQLAWEPRLGHGGDPLRLGGQVGERWGTDDPECPHNSAMRATAKRAVNASQGDRVGFTSYLDKFHSRLGDTLAVCAMNHLTIEAGERPDVGPTCPTPCGWAVQGSREERRSLDARLRLALIYLDSPLVALRHHAPVGHFFGVPSVGEISEGWLRTWQKLSAQWPDGSNPLIGAMPTDPHEALPGLSALISTVADRRIGEGTLLREIGDDIIAALRRARDHLAG</sequence>
<organism evidence="1 2">
    <name type="scientific">Luteococcus japonicus LSP_Lj1</name>
    <dbReference type="NCBI Taxonomy" id="1255658"/>
    <lineage>
        <taxon>Bacteria</taxon>
        <taxon>Bacillati</taxon>
        <taxon>Actinomycetota</taxon>
        <taxon>Actinomycetes</taxon>
        <taxon>Propionibacteriales</taxon>
        <taxon>Propionibacteriaceae</taxon>
        <taxon>Luteococcus</taxon>
    </lineage>
</organism>
<accession>A0A1R4JFP3</accession>
<dbReference type="EMBL" id="FUKQ01000029">
    <property type="protein sequence ID" value="SJN30837.1"/>
    <property type="molecule type" value="Genomic_DNA"/>
</dbReference>
<reference evidence="1 2" key="1">
    <citation type="submission" date="2017-02" db="EMBL/GenBank/DDBJ databases">
        <authorList>
            <person name="Peterson S.W."/>
        </authorList>
    </citation>
    <scope>NUCLEOTIDE SEQUENCE [LARGE SCALE GENOMIC DNA]</scope>
    <source>
        <strain evidence="1 2">LSP_Lj1</strain>
    </source>
</reference>
<evidence type="ECO:0000313" key="1">
    <source>
        <dbReference type="EMBL" id="SJN30837.1"/>
    </source>
</evidence>
<dbReference type="Proteomes" id="UP000188342">
    <property type="component" value="Unassembled WGS sequence"/>
</dbReference>
<dbReference type="OrthoDB" id="3348663at2"/>
<dbReference type="AlphaFoldDB" id="A0A1R4JFP3"/>
<dbReference type="RefSeq" id="WP_094764510.1">
    <property type="nucleotide sequence ID" value="NZ_FUKQ01000029.1"/>
</dbReference>
<proteinExistence type="predicted"/>